<comment type="caution">
    <text evidence="1">The sequence shown here is derived from an EMBL/GenBank/DDBJ whole genome shotgun (WGS) entry which is preliminary data.</text>
</comment>
<evidence type="ECO:0000313" key="2">
    <source>
        <dbReference type="Proteomes" id="UP000265520"/>
    </source>
</evidence>
<dbReference type="EMBL" id="LXQA011034050">
    <property type="protein sequence ID" value="MCI82064.1"/>
    <property type="molecule type" value="Genomic_DNA"/>
</dbReference>
<keyword evidence="2" id="KW-1185">Reference proteome</keyword>
<name>A0A392V188_9FABA</name>
<dbReference type="Proteomes" id="UP000265520">
    <property type="component" value="Unassembled WGS sequence"/>
</dbReference>
<evidence type="ECO:0000313" key="1">
    <source>
        <dbReference type="EMBL" id="MCI82064.1"/>
    </source>
</evidence>
<proteinExistence type="predicted"/>
<sequence length="36" mass="4132">MMIIRFLSHLIATRSAIKKKMNNKETEAVAVRTSNQ</sequence>
<accession>A0A392V188</accession>
<feature type="non-terminal residue" evidence="1">
    <location>
        <position position="36"/>
    </location>
</feature>
<dbReference type="AlphaFoldDB" id="A0A392V188"/>
<organism evidence="1 2">
    <name type="scientific">Trifolium medium</name>
    <dbReference type="NCBI Taxonomy" id="97028"/>
    <lineage>
        <taxon>Eukaryota</taxon>
        <taxon>Viridiplantae</taxon>
        <taxon>Streptophyta</taxon>
        <taxon>Embryophyta</taxon>
        <taxon>Tracheophyta</taxon>
        <taxon>Spermatophyta</taxon>
        <taxon>Magnoliopsida</taxon>
        <taxon>eudicotyledons</taxon>
        <taxon>Gunneridae</taxon>
        <taxon>Pentapetalae</taxon>
        <taxon>rosids</taxon>
        <taxon>fabids</taxon>
        <taxon>Fabales</taxon>
        <taxon>Fabaceae</taxon>
        <taxon>Papilionoideae</taxon>
        <taxon>50 kb inversion clade</taxon>
        <taxon>NPAAA clade</taxon>
        <taxon>Hologalegina</taxon>
        <taxon>IRL clade</taxon>
        <taxon>Trifolieae</taxon>
        <taxon>Trifolium</taxon>
    </lineage>
</organism>
<protein>
    <submittedName>
        <fullName evidence="1">Uncharacterized protein</fullName>
    </submittedName>
</protein>
<reference evidence="1 2" key="1">
    <citation type="journal article" date="2018" name="Front. Plant Sci.">
        <title>Red Clover (Trifolium pratense) and Zigzag Clover (T. medium) - A Picture of Genomic Similarities and Differences.</title>
        <authorList>
            <person name="Dluhosova J."/>
            <person name="Istvanek J."/>
            <person name="Nedelnik J."/>
            <person name="Repkova J."/>
        </authorList>
    </citation>
    <scope>NUCLEOTIDE SEQUENCE [LARGE SCALE GENOMIC DNA]</scope>
    <source>
        <strain evidence="2">cv. 10/8</strain>
        <tissue evidence="1">Leaf</tissue>
    </source>
</reference>